<reference evidence="2" key="1">
    <citation type="submission" date="2020-04" db="EMBL/GenBank/DDBJ databases">
        <title>Genome Assembly and Annotation of Botryosphaeria dothidea sdau 11-99, a Latent Pathogen of Apple Fruit Ring Rot in China.</title>
        <authorList>
            <person name="Yu C."/>
            <person name="Diao Y."/>
            <person name="Lu Q."/>
            <person name="Zhao J."/>
            <person name="Cui S."/>
            <person name="Peng C."/>
            <person name="He B."/>
            <person name="Liu H."/>
        </authorList>
    </citation>
    <scope>NUCLEOTIDE SEQUENCE [LARGE SCALE GENOMIC DNA]</scope>
    <source>
        <strain evidence="2">Sdau11-99</strain>
    </source>
</reference>
<proteinExistence type="predicted"/>
<name>A0A8H4IQ57_9PEZI</name>
<dbReference type="Pfam" id="PF14479">
    <property type="entry name" value="HeLo"/>
    <property type="match status" value="1"/>
</dbReference>
<feature type="domain" description="Prion-inhibition and propagation HeLo" evidence="1">
    <location>
        <begin position="7"/>
        <end position="193"/>
    </location>
</feature>
<accession>A0A8H4IQ57</accession>
<protein>
    <submittedName>
        <fullName evidence="2">HET-domain-containing protein</fullName>
    </submittedName>
</protein>
<evidence type="ECO:0000313" key="2">
    <source>
        <dbReference type="EMBL" id="KAF4305252.1"/>
    </source>
</evidence>
<dbReference type="AlphaFoldDB" id="A0A8H4IQ57"/>
<keyword evidence="3" id="KW-1185">Reference proteome</keyword>
<evidence type="ECO:0000259" key="1">
    <source>
        <dbReference type="Pfam" id="PF14479"/>
    </source>
</evidence>
<evidence type="ECO:0000313" key="3">
    <source>
        <dbReference type="Proteomes" id="UP000572817"/>
    </source>
</evidence>
<sequence length="287" mass="32851">MDAASLIIGIPGLLNDCLELLERVNSMREFENESRHAIALWDASKMGLRAWAEDVGLDNKSSEKVHHPRLEDAEIMEVVKKNLQSIQDICKDEIEIRPEVSAEQSENGPEILECKISEADVREDITSFSAAVVNEMLPSKKEDVRLGLADQMAHKSEGMFLWIKMQKNQLKDTKNHKQLQKLINDMPSGLPSTYERNWRDIQKLSPEEQDRAEAIFRWVAFSFRPLTVLELTEALILNADVESNILCQDDMPDEINDAKQIPMVLQDQEQCIWFIPQSKIICSLIHI</sequence>
<dbReference type="InterPro" id="IPR029498">
    <property type="entry name" value="HeLo_dom"/>
</dbReference>
<dbReference type="PANTHER" id="PTHR10039">
    <property type="entry name" value="AMELOGENIN"/>
    <property type="match status" value="1"/>
</dbReference>
<dbReference type="InterPro" id="IPR038305">
    <property type="entry name" value="HeLo_sf"/>
</dbReference>
<organism evidence="2 3">
    <name type="scientific">Botryosphaeria dothidea</name>
    <dbReference type="NCBI Taxonomy" id="55169"/>
    <lineage>
        <taxon>Eukaryota</taxon>
        <taxon>Fungi</taxon>
        <taxon>Dikarya</taxon>
        <taxon>Ascomycota</taxon>
        <taxon>Pezizomycotina</taxon>
        <taxon>Dothideomycetes</taxon>
        <taxon>Dothideomycetes incertae sedis</taxon>
        <taxon>Botryosphaeriales</taxon>
        <taxon>Botryosphaeriaceae</taxon>
        <taxon>Botryosphaeria</taxon>
    </lineage>
</organism>
<comment type="caution">
    <text evidence="2">The sequence shown here is derived from an EMBL/GenBank/DDBJ whole genome shotgun (WGS) entry which is preliminary data.</text>
</comment>
<dbReference type="Proteomes" id="UP000572817">
    <property type="component" value="Unassembled WGS sequence"/>
</dbReference>
<dbReference type="OrthoDB" id="194358at2759"/>
<dbReference type="EMBL" id="WWBZ02000040">
    <property type="protein sequence ID" value="KAF4305252.1"/>
    <property type="molecule type" value="Genomic_DNA"/>
</dbReference>
<dbReference type="Gene3D" id="1.20.120.1020">
    <property type="entry name" value="Prion-inhibition and propagation, HeLo domain"/>
    <property type="match status" value="1"/>
</dbReference>
<gene>
    <name evidence="2" type="ORF">GTA08_BOTSDO06554</name>
</gene>